<dbReference type="InterPro" id="IPR001611">
    <property type="entry name" value="Leu-rich_rpt"/>
</dbReference>
<keyword evidence="3" id="KW-0611">Plant defense</keyword>
<dbReference type="Pfam" id="PF00560">
    <property type="entry name" value="LRR_1"/>
    <property type="match status" value="1"/>
</dbReference>
<dbReference type="Proteomes" id="UP000822688">
    <property type="component" value="Chromosome 2"/>
</dbReference>
<dbReference type="InterPro" id="IPR042197">
    <property type="entry name" value="Apaf_helical"/>
</dbReference>
<dbReference type="Pfam" id="PF01582">
    <property type="entry name" value="TIR"/>
    <property type="match status" value="1"/>
</dbReference>
<name>A0A8T0IWW9_CERPU</name>
<evidence type="ECO:0000259" key="4">
    <source>
        <dbReference type="PROSITE" id="PS50104"/>
    </source>
</evidence>
<dbReference type="InterPro" id="IPR035897">
    <property type="entry name" value="Toll_tir_struct_dom_sf"/>
</dbReference>
<dbReference type="AlphaFoldDB" id="A0A8T0IWW9"/>
<comment type="caution">
    <text evidence="5">The sequence shown here is derived from an EMBL/GenBank/DDBJ whole genome shotgun (WGS) entry which is preliminary data.</text>
</comment>
<protein>
    <recommendedName>
        <fullName evidence="4">TIR domain-containing protein</fullName>
    </recommendedName>
</protein>
<dbReference type="Pfam" id="PF00931">
    <property type="entry name" value="NB-ARC"/>
    <property type="match status" value="1"/>
</dbReference>
<keyword evidence="6" id="KW-1185">Reference proteome</keyword>
<dbReference type="SUPFAM" id="SSF52540">
    <property type="entry name" value="P-loop containing nucleoside triphosphate hydrolases"/>
    <property type="match status" value="1"/>
</dbReference>
<evidence type="ECO:0000313" key="6">
    <source>
        <dbReference type="Proteomes" id="UP000822688"/>
    </source>
</evidence>
<keyword evidence="2" id="KW-0677">Repeat</keyword>
<dbReference type="GO" id="GO:0043531">
    <property type="term" value="F:ADP binding"/>
    <property type="evidence" value="ECO:0007669"/>
    <property type="project" value="InterPro"/>
</dbReference>
<dbReference type="PANTHER" id="PTHR11017">
    <property type="entry name" value="LEUCINE-RICH REPEAT-CONTAINING PROTEIN"/>
    <property type="match status" value="1"/>
</dbReference>
<dbReference type="Pfam" id="PF23286">
    <property type="entry name" value="LRR_13"/>
    <property type="match status" value="1"/>
</dbReference>
<organism evidence="5 6">
    <name type="scientific">Ceratodon purpureus</name>
    <name type="common">Fire moss</name>
    <name type="synonym">Dicranum purpureum</name>
    <dbReference type="NCBI Taxonomy" id="3225"/>
    <lineage>
        <taxon>Eukaryota</taxon>
        <taxon>Viridiplantae</taxon>
        <taxon>Streptophyta</taxon>
        <taxon>Embryophyta</taxon>
        <taxon>Bryophyta</taxon>
        <taxon>Bryophytina</taxon>
        <taxon>Bryopsida</taxon>
        <taxon>Dicranidae</taxon>
        <taxon>Pseudoditrichales</taxon>
        <taxon>Ditrichaceae</taxon>
        <taxon>Ceratodon</taxon>
    </lineage>
</organism>
<dbReference type="PRINTS" id="PR00364">
    <property type="entry name" value="DISEASERSIST"/>
</dbReference>
<dbReference type="GO" id="GO:0006952">
    <property type="term" value="P:defense response"/>
    <property type="evidence" value="ECO:0007669"/>
    <property type="project" value="UniProtKB-KW"/>
</dbReference>
<dbReference type="EMBL" id="CM026422">
    <property type="protein sequence ID" value="KAG0587665.1"/>
    <property type="molecule type" value="Genomic_DNA"/>
</dbReference>
<feature type="domain" description="TIR" evidence="4">
    <location>
        <begin position="19"/>
        <end position="184"/>
    </location>
</feature>
<sequence length="1067" mass="117907">MESDVRSAKRLRTTEDEFGNYDVFISHRGPDTKTGFVGFLYEGLKGTGLRPFLDCKSIGKGQDSWTCIEHAIKTTPIAVVIFSESFAQSEWCLKELHLMLETPGIKILPVFYKVRPCEVNFPEKGPLAAGFDKLKQRHDATLINQWREDLKRASKLNGWEHSGAKQRLEIDLVKEVVEKIFEYANKALPLDVGEHVIGVDQVACKIIQELDQNKRVLLLGLWGMGGIGKSTLARELYNSLRTRFTSSCYIEDVTDKVAQGGIVKVQNCMMKNLCNIGSKQIEDKSEGKVILEERLSKTKFLLVLDDVRDNDEMEYWISCKMLMGGSICIVTSRNRRVFETSSSFDTTHEVYIHNVQRLGSVDSQQVFASYVFGGVSKLKQGCYELVSRISEACGGIPLVLKVCGNLLKNEEDMDIWEDVLKKLESGTIMDEEKIFKCLRISYDSLQRLHQEMFLDIACALLGNPKDWAIRVWRSNGWSAPLGVRSLVEKALVIVDGNGCFSMHDHLRDMGREIAMKERACQPGFVRRLWMPESLNLVKGGKELCNSLQTLVISNNFDSDITLDSSDMKDLRILLLSCLPASVLLTLPENLSWFGCTESDNRGVWTVSPRIRQINRLVILDLKFSTIRTLCKSIGNARHLEVLNLSGARCLTSLPDSIGHLGKMKTLGLDSSGIESLPESFGSLSSLESLDMFGCRKLTKLPDSIGDLGKLKTFRLDSSVIESLPESFGSLSSLESLYMFLCGKLTKLPDSIGNLGNLKTLRLQYSGIESLPESFGSLSSLESLNLSRCGKLTKLPDSIGDLRKMKTLRLVSSGIESLPESFGSLSSLEILHMATCRKLNKLPDSIGHLGKIKTLSLYLSGIESLPESFGSLSSLESLFMSWCGKLTKLPDSIGGLRNMKTLGLESSGIESLPESFGSLSSLKRLYLSGCGKLTKLPDSIGDLGKMKTLRLDSSGIESLPESFGSQSSLESLDMSRCRKLIQLPDSIGHLGRMKTLTLVSSGIESLPESFGSLSSLESLDMSECGSLTSLPDSIGALRNLKTLSLDSSGIGSLLESFGSLTSLEIFWE</sequence>
<evidence type="ECO:0000256" key="2">
    <source>
        <dbReference type="ARBA" id="ARBA00022737"/>
    </source>
</evidence>
<evidence type="ECO:0000256" key="1">
    <source>
        <dbReference type="ARBA" id="ARBA00022614"/>
    </source>
</evidence>
<dbReference type="InterPro" id="IPR058192">
    <property type="entry name" value="WHD_ROQ1-like"/>
</dbReference>
<dbReference type="InterPro" id="IPR032675">
    <property type="entry name" value="LRR_dom_sf"/>
</dbReference>
<dbReference type="InterPro" id="IPR000157">
    <property type="entry name" value="TIR_dom"/>
</dbReference>
<evidence type="ECO:0000313" key="5">
    <source>
        <dbReference type="EMBL" id="KAG0587665.1"/>
    </source>
</evidence>
<dbReference type="GO" id="GO:0051707">
    <property type="term" value="P:response to other organism"/>
    <property type="evidence" value="ECO:0007669"/>
    <property type="project" value="UniProtKB-ARBA"/>
</dbReference>
<dbReference type="PANTHER" id="PTHR11017:SF385">
    <property type="entry name" value="DISEASE RESISTANCE PROTEIN (TIR-NBS-LRR CLASS)-RELATED"/>
    <property type="match status" value="1"/>
</dbReference>
<dbReference type="InterPro" id="IPR027417">
    <property type="entry name" value="P-loop_NTPase"/>
</dbReference>
<dbReference type="SUPFAM" id="SSF52200">
    <property type="entry name" value="Toll/Interleukin receptor TIR domain"/>
    <property type="match status" value="1"/>
</dbReference>
<dbReference type="SMART" id="SM00369">
    <property type="entry name" value="LRR_TYP"/>
    <property type="match status" value="10"/>
</dbReference>
<keyword evidence="1" id="KW-0433">Leucine-rich repeat</keyword>
<dbReference type="InterPro" id="IPR055414">
    <property type="entry name" value="LRR_R13L4/SHOC2-like"/>
</dbReference>
<gene>
    <name evidence="5" type="ORF">KC19_2G181800</name>
</gene>
<reference evidence="5" key="1">
    <citation type="submission" date="2020-06" db="EMBL/GenBank/DDBJ databases">
        <title>WGS assembly of Ceratodon purpureus strain R40.</title>
        <authorList>
            <person name="Carey S.B."/>
            <person name="Jenkins J."/>
            <person name="Shu S."/>
            <person name="Lovell J.T."/>
            <person name="Sreedasyam A."/>
            <person name="Maumus F."/>
            <person name="Tiley G.P."/>
            <person name="Fernandez-Pozo N."/>
            <person name="Barry K."/>
            <person name="Chen C."/>
            <person name="Wang M."/>
            <person name="Lipzen A."/>
            <person name="Daum C."/>
            <person name="Saski C.A."/>
            <person name="Payton A.C."/>
            <person name="Mcbreen J.C."/>
            <person name="Conrad R.E."/>
            <person name="Kollar L.M."/>
            <person name="Olsson S."/>
            <person name="Huttunen S."/>
            <person name="Landis J.B."/>
            <person name="Wickett N.J."/>
            <person name="Johnson M.G."/>
            <person name="Rensing S.A."/>
            <person name="Grimwood J."/>
            <person name="Schmutz J."/>
            <person name="Mcdaniel S.F."/>
        </authorList>
    </citation>
    <scope>NUCLEOTIDE SEQUENCE</scope>
    <source>
        <strain evidence="5">R40</strain>
    </source>
</reference>
<dbReference type="InterPro" id="IPR058546">
    <property type="entry name" value="RPS4B/Roq1-like_LRR"/>
</dbReference>
<dbReference type="SMART" id="SM00255">
    <property type="entry name" value="TIR"/>
    <property type="match status" value="1"/>
</dbReference>
<evidence type="ECO:0000256" key="3">
    <source>
        <dbReference type="ARBA" id="ARBA00022821"/>
    </source>
</evidence>
<dbReference type="InterPro" id="IPR002182">
    <property type="entry name" value="NB-ARC"/>
</dbReference>
<dbReference type="InterPro" id="IPR003591">
    <property type="entry name" value="Leu-rich_rpt_typical-subtyp"/>
</dbReference>
<proteinExistence type="predicted"/>
<dbReference type="Gene3D" id="3.40.50.300">
    <property type="entry name" value="P-loop containing nucleotide triphosphate hydrolases"/>
    <property type="match status" value="1"/>
</dbReference>
<dbReference type="SUPFAM" id="SSF52047">
    <property type="entry name" value="RNI-like"/>
    <property type="match status" value="1"/>
</dbReference>
<dbReference type="Gene3D" id="3.80.10.10">
    <property type="entry name" value="Ribonuclease Inhibitor"/>
    <property type="match status" value="2"/>
</dbReference>
<dbReference type="SUPFAM" id="SSF52058">
    <property type="entry name" value="L domain-like"/>
    <property type="match status" value="1"/>
</dbReference>
<dbReference type="PROSITE" id="PS50104">
    <property type="entry name" value="TIR"/>
    <property type="match status" value="1"/>
</dbReference>
<dbReference type="GO" id="GO:0007165">
    <property type="term" value="P:signal transduction"/>
    <property type="evidence" value="ECO:0007669"/>
    <property type="project" value="InterPro"/>
</dbReference>
<accession>A0A8T0IWW9</accession>
<dbReference type="Gene3D" id="1.10.8.430">
    <property type="entry name" value="Helical domain of apoptotic protease-activating factors"/>
    <property type="match status" value="1"/>
</dbReference>
<dbReference type="Gene3D" id="3.40.50.10140">
    <property type="entry name" value="Toll/interleukin-1 receptor homology (TIR) domain"/>
    <property type="match status" value="1"/>
</dbReference>
<dbReference type="Pfam" id="PF23282">
    <property type="entry name" value="WHD_ROQ1"/>
    <property type="match status" value="1"/>
</dbReference>
<dbReference type="InterPro" id="IPR044974">
    <property type="entry name" value="Disease_R_plants"/>
</dbReference>
<dbReference type="Pfam" id="PF23598">
    <property type="entry name" value="LRR_14"/>
    <property type="match status" value="2"/>
</dbReference>